<feature type="compositionally biased region" description="Basic and acidic residues" evidence="1">
    <location>
        <begin position="191"/>
        <end position="204"/>
    </location>
</feature>
<dbReference type="Proteomes" id="UP000005408">
    <property type="component" value="Unassembled WGS sequence"/>
</dbReference>
<name>A0A8W8LSS7_MAGGI</name>
<dbReference type="EnsemblMetazoa" id="G29450.1">
    <property type="protein sequence ID" value="G29450.1:cds"/>
    <property type="gene ID" value="G29450"/>
</dbReference>
<feature type="region of interest" description="Disordered" evidence="1">
    <location>
        <begin position="412"/>
        <end position="439"/>
    </location>
</feature>
<feature type="region of interest" description="Disordered" evidence="1">
    <location>
        <begin position="84"/>
        <end position="106"/>
    </location>
</feature>
<feature type="compositionally biased region" description="Polar residues" evidence="1">
    <location>
        <begin position="97"/>
        <end position="106"/>
    </location>
</feature>
<evidence type="ECO:0000256" key="1">
    <source>
        <dbReference type="SAM" id="MobiDB-lite"/>
    </source>
</evidence>
<proteinExistence type="predicted"/>
<dbReference type="AlphaFoldDB" id="A0A8W8LSS7"/>
<feature type="region of interest" description="Disordered" evidence="1">
    <location>
        <begin position="868"/>
        <end position="905"/>
    </location>
</feature>
<dbReference type="OrthoDB" id="6430388at2759"/>
<feature type="region of interest" description="Disordered" evidence="1">
    <location>
        <begin position="191"/>
        <end position="215"/>
    </location>
</feature>
<keyword evidence="3" id="KW-1185">Reference proteome</keyword>
<feature type="compositionally biased region" description="Basic and acidic residues" evidence="1">
    <location>
        <begin position="341"/>
        <end position="365"/>
    </location>
</feature>
<evidence type="ECO:0000313" key="3">
    <source>
        <dbReference type="Proteomes" id="UP000005408"/>
    </source>
</evidence>
<dbReference type="OMA" id="NTEITYP"/>
<evidence type="ECO:0000313" key="2">
    <source>
        <dbReference type="EnsemblMetazoa" id="G29450.1:cds"/>
    </source>
</evidence>
<organism evidence="2 3">
    <name type="scientific">Magallana gigas</name>
    <name type="common">Pacific oyster</name>
    <name type="synonym">Crassostrea gigas</name>
    <dbReference type="NCBI Taxonomy" id="29159"/>
    <lineage>
        <taxon>Eukaryota</taxon>
        <taxon>Metazoa</taxon>
        <taxon>Spiralia</taxon>
        <taxon>Lophotrochozoa</taxon>
        <taxon>Mollusca</taxon>
        <taxon>Bivalvia</taxon>
        <taxon>Autobranchia</taxon>
        <taxon>Pteriomorphia</taxon>
        <taxon>Ostreida</taxon>
        <taxon>Ostreoidea</taxon>
        <taxon>Ostreidae</taxon>
        <taxon>Magallana</taxon>
    </lineage>
</organism>
<accession>A0A8W8LSS7</accession>
<protein>
    <submittedName>
        <fullName evidence="2">Uncharacterized protein</fullName>
    </submittedName>
</protein>
<reference evidence="2" key="1">
    <citation type="submission" date="2022-08" db="UniProtKB">
        <authorList>
            <consortium name="EnsemblMetazoa"/>
        </authorList>
    </citation>
    <scope>IDENTIFICATION</scope>
    <source>
        <strain evidence="2">05x7-T-G4-1.051#20</strain>
    </source>
</reference>
<feature type="compositionally biased region" description="Polar residues" evidence="1">
    <location>
        <begin position="869"/>
        <end position="881"/>
    </location>
</feature>
<feature type="region of interest" description="Disordered" evidence="1">
    <location>
        <begin position="325"/>
        <end position="379"/>
    </location>
</feature>
<sequence length="905" mass="103599">MNWMGGARSRLKHHGDKKIQKQFFERKRLLKRNEQYNNGLQTPLDRKSIVSQDIKGFCLLEQMHSTEMLSPKENVRPVRKVQLDKPRGSRLLHHSKLGSSPPLTTPSKLLFMEPRYQRDTSAKMALSERKHLNLEQILNSSKVEETERKINVAKDSSINSDIHKRFTNYQENPFISEDFQPTPDVKYLKSEFPDTGEGYRKRNDPSVLSPLTHSRTHEPARVDEYTHQENTTGRNRDFYRQNFCGNPFFETPVEHNRSSKRKLVENGREGSFFHSKRSLFDDSQLLGKKEERLCVRDFSSNIAIDKFSNSNFWINEPQFRSRENDSFIMSSKARPQKKKKSETSDRPCYRENDKIPLGNREDKGKQTFSSSSNDFHPKIPEMSKKDRYIFCTPKNQGTLNAREEYKRSIPLVKIPDPAESNRDGEQSPDNSFEVNKHDIHDRDEMSLLITSTPLNIARKPTKLVTEGGKPMEVEISPIGNSMELTPTENPMEKEMHAFPDPCQMDVRDYPVCKTTELVISPIGKPAEEMKQLSRAMPQSPRKLNISQDVDETNLSVTDGLSPTCDSQVPDNTMVLDKTAEDHCQADQSISERKTHPSETEIVEILAEMNQLEEDQVEEWKLSVYYSQARNEKEDEEQYILLKKLNDISDSFESVLKENDKAIKLENFIENEYDALSVLKAVAAKLEIYVNGCQDSDQVLDSRDNPCENAESFVNPCDERTKTKVQTVFKSSLEKTPVRPRSLSSMSFKEKTDAADDRTRNADICSTTVANYESPRNSDILEERQTDVTLTAPQITVDMESSHQMSSSCTNDMKCKCRDSFVLRSSRETQTEMAVRSTGVETERISAVSVGIQCDLFLDGCDCKLEAPGSQDSFHSATSNFNPEIPAPNGKKEKNEGYQLRSRKKI</sequence>